<accession>A0ACB9MN41</accession>
<sequence>MSKFSLLDMKCSFSKKPSLKLRKPARSTPMRSSTLPKIFEPNRDEMRRVFEKFDANKDGKVSVEEYQSAMEAIFGKGVSSVKDPEVTKAFRCIDKDGDGYIDFEEFLEVQKMGGGVTSCDIEGAFRAYDLDGNGKITAEELWEVMKRLGERCSLEACRNMVKGVDKNGDNMVDMDEFMTMMTRTMKLR</sequence>
<organism evidence="1 2">
    <name type="scientific">Melastoma candidum</name>
    <dbReference type="NCBI Taxonomy" id="119954"/>
    <lineage>
        <taxon>Eukaryota</taxon>
        <taxon>Viridiplantae</taxon>
        <taxon>Streptophyta</taxon>
        <taxon>Embryophyta</taxon>
        <taxon>Tracheophyta</taxon>
        <taxon>Spermatophyta</taxon>
        <taxon>Magnoliopsida</taxon>
        <taxon>eudicotyledons</taxon>
        <taxon>Gunneridae</taxon>
        <taxon>Pentapetalae</taxon>
        <taxon>rosids</taxon>
        <taxon>malvids</taxon>
        <taxon>Myrtales</taxon>
        <taxon>Melastomataceae</taxon>
        <taxon>Melastomatoideae</taxon>
        <taxon>Melastomateae</taxon>
        <taxon>Melastoma</taxon>
    </lineage>
</organism>
<reference evidence="2" key="1">
    <citation type="journal article" date="2023" name="Front. Plant Sci.">
        <title>Chromosomal-level genome assembly of Melastoma candidum provides insights into trichome evolution.</title>
        <authorList>
            <person name="Zhong Y."/>
            <person name="Wu W."/>
            <person name="Sun C."/>
            <person name="Zou P."/>
            <person name="Liu Y."/>
            <person name="Dai S."/>
            <person name="Zhou R."/>
        </authorList>
    </citation>
    <scope>NUCLEOTIDE SEQUENCE [LARGE SCALE GENOMIC DNA]</scope>
</reference>
<proteinExistence type="predicted"/>
<keyword evidence="2" id="KW-1185">Reference proteome</keyword>
<dbReference type="EMBL" id="CM042888">
    <property type="protein sequence ID" value="KAI4325521.1"/>
    <property type="molecule type" value="Genomic_DNA"/>
</dbReference>
<gene>
    <name evidence="1" type="ORF">MLD38_030909</name>
</gene>
<comment type="caution">
    <text evidence="1">The sequence shown here is derived from an EMBL/GenBank/DDBJ whole genome shotgun (WGS) entry which is preliminary data.</text>
</comment>
<protein>
    <submittedName>
        <fullName evidence="1">Uncharacterized protein</fullName>
    </submittedName>
</protein>
<name>A0ACB9MN41_9MYRT</name>
<evidence type="ECO:0000313" key="2">
    <source>
        <dbReference type="Proteomes" id="UP001057402"/>
    </source>
</evidence>
<evidence type="ECO:0000313" key="1">
    <source>
        <dbReference type="EMBL" id="KAI4325521.1"/>
    </source>
</evidence>
<dbReference type="Proteomes" id="UP001057402">
    <property type="component" value="Chromosome 9"/>
</dbReference>